<dbReference type="SMART" id="SM00413">
    <property type="entry name" value="ETS"/>
    <property type="match status" value="1"/>
</dbReference>
<feature type="compositionally biased region" description="Acidic residues" evidence="4">
    <location>
        <begin position="306"/>
        <end position="330"/>
    </location>
</feature>
<reference evidence="7" key="1">
    <citation type="submission" date="2023-11" db="EMBL/GenBank/DDBJ databases">
        <title>Genome assemblies of two species of porcelain crab, Petrolisthes cinctipes and Petrolisthes manimaculis (Anomura: Porcellanidae).</title>
        <authorList>
            <person name="Angst P."/>
        </authorList>
    </citation>
    <scope>NUCLEOTIDE SEQUENCE</scope>
    <source>
        <strain evidence="7">PB745_02</strain>
        <tissue evidence="7">Gill</tissue>
    </source>
</reference>
<evidence type="ECO:0000256" key="2">
    <source>
        <dbReference type="ARBA" id="ARBA00023125"/>
    </source>
</evidence>
<comment type="caution">
    <text evidence="7">The sequence shown here is derived from an EMBL/GenBank/DDBJ whole genome shotgun (WGS) entry which is preliminary data.</text>
</comment>
<evidence type="ECO:0000259" key="6">
    <source>
        <dbReference type="PROSITE" id="PS50105"/>
    </source>
</evidence>
<dbReference type="InterPro" id="IPR013761">
    <property type="entry name" value="SAM/pointed_sf"/>
</dbReference>
<feature type="domain" description="ETS" evidence="5">
    <location>
        <begin position="384"/>
        <end position="467"/>
    </location>
</feature>
<organism evidence="7 8">
    <name type="scientific">Petrolisthes manimaculis</name>
    <dbReference type="NCBI Taxonomy" id="1843537"/>
    <lineage>
        <taxon>Eukaryota</taxon>
        <taxon>Metazoa</taxon>
        <taxon>Ecdysozoa</taxon>
        <taxon>Arthropoda</taxon>
        <taxon>Crustacea</taxon>
        <taxon>Multicrustacea</taxon>
        <taxon>Malacostraca</taxon>
        <taxon>Eumalacostraca</taxon>
        <taxon>Eucarida</taxon>
        <taxon>Decapoda</taxon>
        <taxon>Pleocyemata</taxon>
        <taxon>Anomura</taxon>
        <taxon>Galatheoidea</taxon>
        <taxon>Porcellanidae</taxon>
        <taxon>Petrolisthes</taxon>
    </lineage>
</organism>
<name>A0AAE1TY16_9EUCA</name>
<dbReference type="EMBL" id="JAWZYT010003278">
    <property type="protein sequence ID" value="KAK4299240.1"/>
    <property type="molecule type" value="Genomic_DNA"/>
</dbReference>
<dbReference type="SUPFAM" id="SSF47769">
    <property type="entry name" value="SAM/Pointed domain"/>
    <property type="match status" value="1"/>
</dbReference>
<evidence type="ECO:0000313" key="8">
    <source>
        <dbReference type="Proteomes" id="UP001292094"/>
    </source>
</evidence>
<sequence>MEFSLEHIEPSLQMGSADISALCDTYLHDPTSTHTTFHTPFHNNINNDNDDNNFSNRFHKISSPEEWGEEEVSEWSSEVVSEAKLDPFSADLWRLRSLSGRQLLALTSSDLTYLVGETYAAALLPRLRLLQSGGFTNQPNSGRRQTNPATHYLPETLPQESDSFYFYNDMITTEGEVEGGGVPTLTVETPLCSSGAFDGLGGSMEELRALGMSQQELLTPTYGLATSPFTINTNNNNSFLSPSSPFDHHHLDTSSSSSPVHGGLSSSSSPLHPFNPASPFSLGDLDENFQVLGLREQFGPIKIEEPEMLQEDERQQEEDEFDDEEEEEEGGAVGGRRVKVEKEEEEEEEGVEVQEGEMNWLEGIQQSDMLKKIPSSTRRRERGPKSWEFLMRLLADPRSNPALVKFENEADGTFRLVKPSLVAQLWSSRPGLVRNTSYNNFARGLRHHYNTDALQPVMEKQLVYRCGPRALAYLNELKHRHNTQN</sequence>
<protein>
    <recommendedName>
        <fullName evidence="9">ETS domain-containing protein</fullName>
    </recommendedName>
</protein>
<dbReference type="PROSITE" id="PS50105">
    <property type="entry name" value="SAM_DOMAIN"/>
    <property type="match status" value="1"/>
</dbReference>
<comment type="similarity">
    <text evidence="1 3">Belongs to the ETS family.</text>
</comment>
<dbReference type="Proteomes" id="UP001292094">
    <property type="component" value="Unassembled WGS sequence"/>
</dbReference>
<dbReference type="AlphaFoldDB" id="A0AAE1TY16"/>
<dbReference type="InterPro" id="IPR000418">
    <property type="entry name" value="Ets_dom"/>
</dbReference>
<dbReference type="PRINTS" id="PR00454">
    <property type="entry name" value="ETSDOMAIN"/>
</dbReference>
<comment type="subcellular location">
    <subcellularLocation>
        <location evidence="3">Nucleus</location>
    </subcellularLocation>
</comment>
<dbReference type="GO" id="GO:0043565">
    <property type="term" value="F:sequence-specific DNA binding"/>
    <property type="evidence" value="ECO:0007669"/>
    <property type="project" value="InterPro"/>
</dbReference>
<feature type="region of interest" description="Disordered" evidence="4">
    <location>
        <begin position="242"/>
        <end position="272"/>
    </location>
</feature>
<dbReference type="SUPFAM" id="SSF46785">
    <property type="entry name" value="Winged helix' DNA-binding domain"/>
    <property type="match status" value="1"/>
</dbReference>
<dbReference type="Pfam" id="PF00178">
    <property type="entry name" value="Ets"/>
    <property type="match status" value="1"/>
</dbReference>
<feature type="region of interest" description="Disordered" evidence="4">
    <location>
        <begin position="300"/>
        <end position="354"/>
    </location>
</feature>
<feature type="domain" description="SAM" evidence="6">
    <location>
        <begin position="67"/>
        <end position="116"/>
    </location>
</feature>
<accession>A0AAE1TY16</accession>
<feature type="compositionally biased region" description="Low complexity" evidence="4">
    <location>
        <begin position="254"/>
        <end position="272"/>
    </location>
</feature>
<gene>
    <name evidence="7" type="ORF">Pmani_028469</name>
</gene>
<proteinExistence type="inferred from homology"/>
<keyword evidence="3" id="KW-0539">Nucleus</keyword>
<evidence type="ECO:0000256" key="4">
    <source>
        <dbReference type="SAM" id="MobiDB-lite"/>
    </source>
</evidence>
<dbReference type="InterPro" id="IPR036390">
    <property type="entry name" value="WH_DNA-bd_sf"/>
</dbReference>
<evidence type="ECO:0000256" key="1">
    <source>
        <dbReference type="ARBA" id="ARBA00005562"/>
    </source>
</evidence>
<keyword evidence="2 3" id="KW-0238">DNA-binding</keyword>
<dbReference type="GO" id="GO:0030154">
    <property type="term" value="P:cell differentiation"/>
    <property type="evidence" value="ECO:0007669"/>
    <property type="project" value="TreeGrafter"/>
</dbReference>
<keyword evidence="8" id="KW-1185">Reference proteome</keyword>
<dbReference type="InterPro" id="IPR001660">
    <property type="entry name" value="SAM"/>
</dbReference>
<dbReference type="InterPro" id="IPR046328">
    <property type="entry name" value="ETS_fam"/>
</dbReference>
<dbReference type="PROSITE" id="PS50061">
    <property type="entry name" value="ETS_DOMAIN_3"/>
    <property type="match status" value="1"/>
</dbReference>
<dbReference type="GO" id="GO:0000981">
    <property type="term" value="F:DNA-binding transcription factor activity, RNA polymerase II-specific"/>
    <property type="evidence" value="ECO:0007669"/>
    <property type="project" value="TreeGrafter"/>
</dbReference>
<dbReference type="PANTHER" id="PTHR11849">
    <property type="entry name" value="ETS"/>
    <property type="match status" value="1"/>
</dbReference>
<dbReference type="GO" id="GO:0005634">
    <property type="term" value="C:nucleus"/>
    <property type="evidence" value="ECO:0007669"/>
    <property type="project" value="UniProtKB-SubCell"/>
</dbReference>
<evidence type="ECO:0000256" key="3">
    <source>
        <dbReference type="RuleBase" id="RU004019"/>
    </source>
</evidence>
<evidence type="ECO:0008006" key="9">
    <source>
        <dbReference type="Google" id="ProtNLM"/>
    </source>
</evidence>
<evidence type="ECO:0000313" key="7">
    <source>
        <dbReference type="EMBL" id="KAK4299240.1"/>
    </source>
</evidence>
<evidence type="ECO:0000259" key="5">
    <source>
        <dbReference type="PROSITE" id="PS50061"/>
    </source>
</evidence>
<dbReference type="Gene3D" id="1.10.10.10">
    <property type="entry name" value="Winged helix-like DNA-binding domain superfamily/Winged helix DNA-binding domain"/>
    <property type="match status" value="1"/>
</dbReference>
<dbReference type="InterPro" id="IPR036388">
    <property type="entry name" value="WH-like_DNA-bd_sf"/>
</dbReference>
<feature type="compositionally biased region" description="Acidic residues" evidence="4">
    <location>
        <begin position="343"/>
        <end position="354"/>
    </location>
</feature>
<dbReference type="PANTHER" id="PTHR11849:SF190">
    <property type="entry name" value="ETS-DOMAIN PROTEIN"/>
    <property type="match status" value="1"/>
</dbReference>
<dbReference type="Gene3D" id="1.10.150.50">
    <property type="entry name" value="Transcription Factor, Ets-1"/>
    <property type="match status" value="1"/>
</dbReference>